<keyword evidence="3" id="KW-1003">Cell membrane</keyword>
<dbReference type="InterPro" id="IPR000515">
    <property type="entry name" value="MetI-like"/>
</dbReference>
<dbReference type="EMBL" id="CP035033">
    <property type="protein sequence ID" value="QAB15944.1"/>
    <property type="molecule type" value="Genomic_DNA"/>
</dbReference>
<evidence type="ECO:0000256" key="6">
    <source>
        <dbReference type="ARBA" id="ARBA00023136"/>
    </source>
</evidence>
<feature type="transmembrane region" description="Helical" evidence="7">
    <location>
        <begin position="104"/>
        <end position="126"/>
    </location>
</feature>
<keyword evidence="10" id="KW-1185">Reference proteome</keyword>
<protein>
    <submittedName>
        <fullName evidence="9">ABC transporter permease</fullName>
    </submittedName>
</protein>
<dbReference type="InterPro" id="IPR035906">
    <property type="entry name" value="MetI-like_sf"/>
</dbReference>
<name>A0A410H4U0_9GAMM</name>
<feature type="transmembrane region" description="Helical" evidence="7">
    <location>
        <begin position="184"/>
        <end position="207"/>
    </location>
</feature>
<dbReference type="GO" id="GO:0055085">
    <property type="term" value="P:transmembrane transport"/>
    <property type="evidence" value="ECO:0007669"/>
    <property type="project" value="InterPro"/>
</dbReference>
<gene>
    <name evidence="9" type="ORF">EPV75_09825</name>
</gene>
<dbReference type="PANTHER" id="PTHR30151:SF0">
    <property type="entry name" value="ABC TRANSPORTER PERMEASE PROTEIN MJ0413-RELATED"/>
    <property type="match status" value="1"/>
</dbReference>
<evidence type="ECO:0000256" key="2">
    <source>
        <dbReference type="ARBA" id="ARBA00022448"/>
    </source>
</evidence>
<evidence type="ECO:0000313" key="10">
    <source>
        <dbReference type="Proteomes" id="UP000285478"/>
    </source>
</evidence>
<dbReference type="GO" id="GO:0005886">
    <property type="term" value="C:plasma membrane"/>
    <property type="evidence" value="ECO:0007669"/>
    <property type="project" value="UniProtKB-SubCell"/>
</dbReference>
<accession>A0A410H4U0</accession>
<sequence>MKRTLWSSFSQTKAFEYGAPVTIFVSALALWQLVCMWAGIPEYFLPTPAKIAATMVEYQEALLENGWQTLKTTVIGFGISVVFGVAIGAVIGNSKTLYNALYPLFIAFETVPKVAVVPILVLWFGIGTTPAILTAWLISFFPIVVNVSTGLATLEPEVVDVMRALKASKRQILFKVGIPNTLPYFFGALKISITLAFVGSVVAETVAANSGVGHLMLSAQANFDVPLVFAGLVVLALEGLAMYTIFAVLEKRMTRWAFRN</sequence>
<feature type="transmembrane region" description="Helical" evidence="7">
    <location>
        <begin position="21"/>
        <end position="40"/>
    </location>
</feature>
<evidence type="ECO:0000313" key="9">
    <source>
        <dbReference type="EMBL" id="QAB15944.1"/>
    </source>
</evidence>
<dbReference type="SUPFAM" id="SSF161098">
    <property type="entry name" value="MetI-like"/>
    <property type="match status" value="1"/>
</dbReference>
<evidence type="ECO:0000259" key="8">
    <source>
        <dbReference type="PROSITE" id="PS50928"/>
    </source>
</evidence>
<dbReference type="PROSITE" id="PS50928">
    <property type="entry name" value="ABC_TM1"/>
    <property type="match status" value="1"/>
</dbReference>
<keyword evidence="2 7" id="KW-0813">Transport</keyword>
<dbReference type="CDD" id="cd06261">
    <property type="entry name" value="TM_PBP2"/>
    <property type="match status" value="1"/>
</dbReference>
<keyword evidence="6 7" id="KW-0472">Membrane</keyword>
<keyword evidence="4 7" id="KW-0812">Transmembrane</keyword>
<feature type="transmembrane region" description="Helical" evidence="7">
    <location>
        <begin position="132"/>
        <end position="154"/>
    </location>
</feature>
<evidence type="ECO:0000256" key="7">
    <source>
        <dbReference type="RuleBase" id="RU363032"/>
    </source>
</evidence>
<dbReference type="PANTHER" id="PTHR30151">
    <property type="entry name" value="ALKANE SULFONATE ABC TRANSPORTER-RELATED, MEMBRANE SUBUNIT"/>
    <property type="match status" value="1"/>
</dbReference>
<dbReference type="Gene3D" id="1.10.3720.10">
    <property type="entry name" value="MetI-like"/>
    <property type="match status" value="1"/>
</dbReference>
<feature type="transmembrane region" description="Helical" evidence="7">
    <location>
        <begin position="74"/>
        <end position="92"/>
    </location>
</feature>
<dbReference type="Proteomes" id="UP000285478">
    <property type="component" value="Chromosome"/>
</dbReference>
<feature type="transmembrane region" description="Helical" evidence="7">
    <location>
        <begin position="227"/>
        <end position="249"/>
    </location>
</feature>
<keyword evidence="5 7" id="KW-1133">Transmembrane helix</keyword>
<dbReference type="RefSeq" id="WP_128385270.1">
    <property type="nucleotide sequence ID" value="NZ_CP035033.1"/>
</dbReference>
<organism evidence="9 10">
    <name type="scientific">Hydrogenovibrio thermophilus</name>
    <dbReference type="NCBI Taxonomy" id="265883"/>
    <lineage>
        <taxon>Bacteria</taxon>
        <taxon>Pseudomonadati</taxon>
        <taxon>Pseudomonadota</taxon>
        <taxon>Gammaproteobacteria</taxon>
        <taxon>Thiotrichales</taxon>
        <taxon>Piscirickettsiaceae</taxon>
        <taxon>Hydrogenovibrio</taxon>
    </lineage>
</organism>
<proteinExistence type="inferred from homology"/>
<evidence type="ECO:0000256" key="3">
    <source>
        <dbReference type="ARBA" id="ARBA00022475"/>
    </source>
</evidence>
<dbReference type="Pfam" id="PF00528">
    <property type="entry name" value="BPD_transp_1"/>
    <property type="match status" value="1"/>
</dbReference>
<evidence type="ECO:0000256" key="4">
    <source>
        <dbReference type="ARBA" id="ARBA00022692"/>
    </source>
</evidence>
<evidence type="ECO:0000256" key="5">
    <source>
        <dbReference type="ARBA" id="ARBA00022989"/>
    </source>
</evidence>
<feature type="domain" description="ABC transmembrane type-1" evidence="8">
    <location>
        <begin position="66"/>
        <end position="246"/>
    </location>
</feature>
<evidence type="ECO:0000256" key="1">
    <source>
        <dbReference type="ARBA" id="ARBA00004651"/>
    </source>
</evidence>
<comment type="similarity">
    <text evidence="7">Belongs to the binding-protein-dependent transport system permease family.</text>
</comment>
<dbReference type="KEGG" id="htr:EPV75_09825"/>
<reference evidence="9 10" key="1">
    <citation type="journal article" date="2018" name="Environ. Microbiol.">
        <title>Genomes of ubiquitous marine and hypersaline Hydrogenovibrio, Thiomicrorhabdus and Thiomicrospira spp. encode a diversity of mechanisms to sustain chemolithoautotrophy in heterogeneous environments.</title>
        <authorList>
            <person name="Scott K.M."/>
            <person name="Williams J."/>
            <person name="Porter C.M.B."/>
            <person name="Russel S."/>
            <person name="Harmer T.L."/>
            <person name="Paul J.H."/>
            <person name="Antonen K.M."/>
            <person name="Bridges M.K."/>
            <person name="Camper G.J."/>
            <person name="Campla C.K."/>
            <person name="Casella L.G."/>
            <person name="Chase E."/>
            <person name="Conrad J.W."/>
            <person name="Cruz M.C."/>
            <person name="Dunlap D.S."/>
            <person name="Duran L."/>
            <person name="Fahsbender E.M."/>
            <person name="Goldsmith D.B."/>
            <person name="Keeley R.F."/>
            <person name="Kondoff M.R."/>
            <person name="Kussy B.I."/>
            <person name="Lane M.K."/>
            <person name="Lawler S."/>
            <person name="Leigh B.A."/>
            <person name="Lewis C."/>
            <person name="Lostal L.M."/>
            <person name="Marking D."/>
            <person name="Mancera P.A."/>
            <person name="McClenthan E.C."/>
            <person name="McIntyre E.A."/>
            <person name="Mine J.A."/>
            <person name="Modi S."/>
            <person name="Moore B.D."/>
            <person name="Morgan W.A."/>
            <person name="Nelson K.M."/>
            <person name="Nguyen K.N."/>
            <person name="Ogburn N."/>
            <person name="Parrino D.G."/>
            <person name="Pedapudi A.D."/>
            <person name="Pelham R.P."/>
            <person name="Preece A.M."/>
            <person name="Rampersad E.A."/>
            <person name="Richardson J.C."/>
            <person name="Rodgers C.M."/>
            <person name="Schaffer B.L."/>
            <person name="Sheridan N.E."/>
            <person name="Solone M.R."/>
            <person name="Staley Z.R."/>
            <person name="Tabuchi M."/>
            <person name="Waide R.J."/>
            <person name="Wanjugi P.W."/>
            <person name="Young S."/>
            <person name="Clum A."/>
            <person name="Daum C."/>
            <person name="Huntemann M."/>
            <person name="Ivanova N."/>
            <person name="Kyrpides N."/>
            <person name="Mikhailova N."/>
            <person name="Palaniappan K."/>
            <person name="Pillay M."/>
            <person name="Reddy T.B.K."/>
            <person name="Shapiro N."/>
            <person name="Stamatis D."/>
            <person name="Varghese N."/>
            <person name="Woyke T."/>
            <person name="Boden R."/>
            <person name="Freyermuth S.K."/>
            <person name="Kerfeld C.A."/>
        </authorList>
    </citation>
    <scope>NUCLEOTIDE SEQUENCE [LARGE SCALE GENOMIC DNA]</scope>
    <source>
        <strain evidence="9 10">JR-2</strain>
    </source>
</reference>
<dbReference type="AlphaFoldDB" id="A0A410H4U0"/>
<comment type="subcellular location">
    <subcellularLocation>
        <location evidence="1 7">Cell membrane</location>
        <topology evidence="1 7">Multi-pass membrane protein</topology>
    </subcellularLocation>
</comment>